<name>A0AAX4PES4_9CHLO</name>
<dbReference type="PROSITE" id="PS00139">
    <property type="entry name" value="THIOL_PROTEASE_CYS"/>
    <property type="match status" value="1"/>
</dbReference>
<dbReference type="Proteomes" id="UP001472866">
    <property type="component" value="Chromosome 09"/>
</dbReference>
<dbReference type="PANTHER" id="PTHR12411">
    <property type="entry name" value="CYSTEINE PROTEASE FAMILY C1-RELATED"/>
    <property type="match status" value="1"/>
</dbReference>
<dbReference type="PROSITE" id="PS00639">
    <property type="entry name" value="THIOL_PROTEASE_HIS"/>
    <property type="match status" value="1"/>
</dbReference>
<comment type="similarity">
    <text evidence="1">Belongs to the peptidase C1 family.</text>
</comment>
<dbReference type="InterPro" id="IPR025660">
    <property type="entry name" value="Pept_his_AS"/>
</dbReference>
<dbReference type="Gene3D" id="3.90.70.10">
    <property type="entry name" value="Cysteine proteinases"/>
    <property type="match status" value="1"/>
</dbReference>
<dbReference type="CDD" id="cd02248">
    <property type="entry name" value="Peptidase_C1A"/>
    <property type="match status" value="1"/>
</dbReference>
<feature type="domain" description="Peptidase C1A papain C-terminal" evidence="4">
    <location>
        <begin position="134"/>
        <end position="384"/>
    </location>
</feature>
<feature type="domain" description="Cathepsin propeptide inhibitor" evidence="5">
    <location>
        <begin position="47"/>
        <end position="104"/>
    </location>
</feature>
<sequence>MKMRSSFVVLAAVLVLAFAASSEAVRTKRVHSKQSLDLLDANPSLLFDRFERDHGKSYGTVEERARRFDIFRSNVEKARALNARSGSSATFGVTKFMDWTEQEFSEKVLMRKQHGAQVPRREGGFKLRGAIEDAPSSWDWRDHGAVTSVKNQGTVGTCWAFSAVGNIEGQLALVDGTLESLSVEQVTDCDGGSFPNNRTGDCQVFGGWPFLAYEYVINAGGIELDDDYPYCMLNETCWPCAPPGWNTTICGPPQPYCKKEDSCHFDKTKVAAKLASWASLSQNEEELKAQLHQNGPVSIAIDATSLYIYWGGVVEGHLCSSDPGDVDHAVLLVGYGSETNIFGKEVPYWIVKNSWGADWGEKGYFRLYRGKNTCGVANYATTSIM</sequence>
<organism evidence="6 7">
    <name type="scientific">Chloropicon roscoffensis</name>
    <dbReference type="NCBI Taxonomy" id="1461544"/>
    <lineage>
        <taxon>Eukaryota</taxon>
        <taxon>Viridiplantae</taxon>
        <taxon>Chlorophyta</taxon>
        <taxon>Chloropicophyceae</taxon>
        <taxon>Chloropicales</taxon>
        <taxon>Chloropicaceae</taxon>
        <taxon>Chloropicon</taxon>
    </lineage>
</organism>
<evidence type="ECO:0000259" key="5">
    <source>
        <dbReference type="SMART" id="SM00848"/>
    </source>
</evidence>
<dbReference type="InterPro" id="IPR000668">
    <property type="entry name" value="Peptidase_C1A_C"/>
</dbReference>
<proteinExistence type="inferred from homology"/>
<keyword evidence="7" id="KW-1185">Reference proteome</keyword>
<protein>
    <submittedName>
        <fullName evidence="6">Papain cysteine protease</fullName>
    </submittedName>
</protein>
<keyword evidence="6" id="KW-0645">Protease</keyword>
<keyword evidence="2" id="KW-1015">Disulfide bond</keyword>
<gene>
    <name evidence="6" type="ORF">HKI87_09g60440</name>
</gene>
<dbReference type="InterPro" id="IPR025661">
    <property type="entry name" value="Pept_asp_AS"/>
</dbReference>
<evidence type="ECO:0000313" key="7">
    <source>
        <dbReference type="Proteomes" id="UP001472866"/>
    </source>
</evidence>
<feature type="signal peptide" evidence="3">
    <location>
        <begin position="1"/>
        <end position="24"/>
    </location>
</feature>
<accession>A0AAX4PES4</accession>
<reference evidence="6 7" key="1">
    <citation type="submission" date="2024-03" db="EMBL/GenBank/DDBJ databases">
        <title>Complete genome sequence of the green alga Chloropicon roscoffensis RCC1871.</title>
        <authorList>
            <person name="Lemieux C."/>
            <person name="Pombert J.-F."/>
            <person name="Otis C."/>
            <person name="Turmel M."/>
        </authorList>
    </citation>
    <scope>NUCLEOTIDE SEQUENCE [LARGE SCALE GENOMIC DNA]</scope>
    <source>
        <strain evidence="6 7">RCC1871</strain>
    </source>
</reference>
<dbReference type="SMART" id="SM00848">
    <property type="entry name" value="Inhibitor_I29"/>
    <property type="match status" value="1"/>
</dbReference>
<evidence type="ECO:0000259" key="4">
    <source>
        <dbReference type="SMART" id="SM00645"/>
    </source>
</evidence>
<evidence type="ECO:0000256" key="2">
    <source>
        <dbReference type="ARBA" id="ARBA00023157"/>
    </source>
</evidence>
<dbReference type="InterPro" id="IPR013128">
    <property type="entry name" value="Peptidase_C1A"/>
</dbReference>
<dbReference type="Pfam" id="PF08246">
    <property type="entry name" value="Inhibitor_I29"/>
    <property type="match status" value="1"/>
</dbReference>
<keyword evidence="6" id="KW-0378">Hydrolase</keyword>
<dbReference type="AlphaFoldDB" id="A0AAX4PES4"/>
<dbReference type="SUPFAM" id="SSF54001">
    <property type="entry name" value="Cysteine proteinases"/>
    <property type="match status" value="1"/>
</dbReference>
<dbReference type="Pfam" id="PF00112">
    <property type="entry name" value="Peptidase_C1"/>
    <property type="match status" value="1"/>
</dbReference>
<dbReference type="InterPro" id="IPR039417">
    <property type="entry name" value="Peptidase_C1A_papain-like"/>
</dbReference>
<dbReference type="EMBL" id="CP151509">
    <property type="protein sequence ID" value="WZN64487.1"/>
    <property type="molecule type" value="Genomic_DNA"/>
</dbReference>
<dbReference type="PRINTS" id="PR00705">
    <property type="entry name" value="PAPAIN"/>
</dbReference>
<feature type="chain" id="PRO_5044005253" evidence="3">
    <location>
        <begin position="25"/>
        <end position="385"/>
    </location>
</feature>
<dbReference type="SMART" id="SM00645">
    <property type="entry name" value="Pept_C1"/>
    <property type="match status" value="1"/>
</dbReference>
<evidence type="ECO:0000256" key="3">
    <source>
        <dbReference type="SAM" id="SignalP"/>
    </source>
</evidence>
<evidence type="ECO:0000256" key="1">
    <source>
        <dbReference type="ARBA" id="ARBA00008455"/>
    </source>
</evidence>
<dbReference type="InterPro" id="IPR000169">
    <property type="entry name" value="Pept_cys_AS"/>
</dbReference>
<dbReference type="InterPro" id="IPR038765">
    <property type="entry name" value="Papain-like_cys_pep_sf"/>
</dbReference>
<dbReference type="GO" id="GO:0006508">
    <property type="term" value="P:proteolysis"/>
    <property type="evidence" value="ECO:0007669"/>
    <property type="project" value="UniProtKB-KW"/>
</dbReference>
<dbReference type="GO" id="GO:0008234">
    <property type="term" value="F:cysteine-type peptidase activity"/>
    <property type="evidence" value="ECO:0007669"/>
    <property type="project" value="InterPro"/>
</dbReference>
<evidence type="ECO:0000313" key="6">
    <source>
        <dbReference type="EMBL" id="WZN64487.1"/>
    </source>
</evidence>
<keyword evidence="3" id="KW-0732">Signal</keyword>
<dbReference type="InterPro" id="IPR013201">
    <property type="entry name" value="Prot_inhib_I29"/>
</dbReference>
<dbReference type="PROSITE" id="PS00640">
    <property type="entry name" value="THIOL_PROTEASE_ASN"/>
    <property type="match status" value="1"/>
</dbReference>